<comment type="caution">
    <text evidence="1">The sequence shown here is derived from an EMBL/GenBank/DDBJ whole genome shotgun (WGS) entry which is preliminary data.</text>
</comment>
<gene>
    <name evidence="1" type="ORF">CK203_014851</name>
</gene>
<organism evidence="1 2">
    <name type="scientific">Vitis vinifera</name>
    <name type="common">Grape</name>
    <dbReference type="NCBI Taxonomy" id="29760"/>
    <lineage>
        <taxon>Eukaryota</taxon>
        <taxon>Viridiplantae</taxon>
        <taxon>Streptophyta</taxon>
        <taxon>Embryophyta</taxon>
        <taxon>Tracheophyta</taxon>
        <taxon>Spermatophyta</taxon>
        <taxon>Magnoliopsida</taxon>
        <taxon>eudicotyledons</taxon>
        <taxon>Gunneridae</taxon>
        <taxon>Pentapetalae</taxon>
        <taxon>rosids</taxon>
        <taxon>Vitales</taxon>
        <taxon>Vitaceae</taxon>
        <taxon>Viteae</taxon>
        <taxon>Vitis</taxon>
    </lineage>
</organism>
<dbReference type="Proteomes" id="UP000288805">
    <property type="component" value="Unassembled WGS sequence"/>
</dbReference>
<proteinExistence type="predicted"/>
<reference evidence="1 2" key="1">
    <citation type="journal article" date="2018" name="PLoS Genet.">
        <title>Population sequencing reveals clonal diversity and ancestral inbreeding in the grapevine cultivar Chardonnay.</title>
        <authorList>
            <person name="Roach M.J."/>
            <person name="Johnson D.L."/>
            <person name="Bohlmann J."/>
            <person name="van Vuuren H.J."/>
            <person name="Jones S.J."/>
            <person name="Pretorius I.S."/>
            <person name="Schmidt S.A."/>
            <person name="Borneman A.R."/>
        </authorList>
    </citation>
    <scope>NUCLEOTIDE SEQUENCE [LARGE SCALE GENOMIC DNA]</scope>
    <source>
        <strain evidence="2">cv. Chardonnay</strain>
        <tissue evidence="1">Leaf</tissue>
    </source>
</reference>
<name>A0A438JG11_VITVI</name>
<dbReference type="AlphaFoldDB" id="A0A438JG11"/>
<accession>A0A438JG11</accession>
<dbReference type="EMBL" id="QGNW01000043">
    <property type="protein sequence ID" value="RVX07883.1"/>
    <property type="molecule type" value="Genomic_DNA"/>
</dbReference>
<sequence length="89" mass="10248">MRNWIQLSGVGVYRTKFLTGQYGAPTGFSHCSPSSTRIWNPRNRVIHHILELFILKQLVGGFHNSSFHCSIWGTTHEKQVQVNRRITLV</sequence>
<protein>
    <submittedName>
        <fullName evidence="1">Uncharacterized protein</fullName>
    </submittedName>
</protein>
<evidence type="ECO:0000313" key="2">
    <source>
        <dbReference type="Proteomes" id="UP000288805"/>
    </source>
</evidence>
<evidence type="ECO:0000313" key="1">
    <source>
        <dbReference type="EMBL" id="RVX07883.1"/>
    </source>
</evidence>